<dbReference type="PROSITE" id="PS50005">
    <property type="entry name" value="TPR"/>
    <property type="match status" value="1"/>
</dbReference>
<evidence type="ECO:0000256" key="20">
    <source>
        <dbReference type="SAM" id="MobiDB-lite"/>
    </source>
</evidence>
<dbReference type="SUPFAM" id="SSF54534">
    <property type="entry name" value="FKBP-like"/>
    <property type="match status" value="2"/>
</dbReference>
<dbReference type="GO" id="GO:0005739">
    <property type="term" value="C:mitochondrion"/>
    <property type="evidence" value="ECO:0007669"/>
    <property type="project" value="UniProtKB-SubCell"/>
</dbReference>
<evidence type="ECO:0000256" key="11">
    <source>
        <dbReference type="ARBA" id="ARBA00022803"/>
    </source>
</evidence>
<keyword evidence="11 19" id="KW-0802">TPR repeat</keyword>
<evidence type="ECO:0000256" key="8">
    <source>
        <dbReference type="ARBA" id="ARBA00022553"/>
    </source>
</evidence>
<evidence type="ECO:0000313" key="22">
    <source>
        <dbReference type="EMBL" id="CAH2007238.1"/>
    </source>
</evidence>
<evidence type="ECO:0000256" key="18">
    <source>
        <dbReference type="PROSITE-ProRule" id="PRU00277"/>
    </source>
</evidence>
<dbReference type="SUPFAM" id="SSF48452">
    <property type="entry name" value="TPR-like"/>
    <property type="match status" value="1"/>
</dbReference>
<evidence type="ECO:0000259" key="21">
    <source>
        <dbReference type="PROSITE" id="PS50059"/>
    </source>
</evidence>
<evidence type="ECO:0000256" key="6">
    <source>
        <dbReference type="ARBA" id="ARBA00022481"/>
    </source>
</evidence>
<dbReference type="Gene3D" id="1.25.40.10">
    <property type="entry name" value="Tetratricopeptide repeat domain"/>
    <property type="match status" value="1"/>
</dbReference>
<evidence type="ECO:0000256" key="4">
    <source>
        <dbReference type="ARBA" id="ARBA00004245"/>
    </source>
</evidence>
<evidence type="ECO:0000256" key="9">
    <source>
        <dbReference type="ARBA" id="ARBA00022701"/>
    </source>
</evidence>
<dbReference type="EMBL" id="CAKOFQ010007739">
    <property type="protein sequence ID" value="CAH2007238.1"/>
    <property type="molecule type" value="Genomic_DNA"/>
</dbReference>
<dbReference type="OrthoDB" id="433738at2759"/>
<dbReference type="FunFam" id="3.10.50.40:FF:000013">
    <property type="entry name" value="Peptidylprolyl isomerase"/>
    <property type="match status" value="1"/>
</dbReference>
<dbReference type="InterPro" id="IPR013105">
    <property type="entry name" value="TPR_2"/>
</dbReference>
<reference evidence="22" key="1">
    <citation type="submission" date="2022-03" db="EMBL/GenBank/DDBJ databases">
        <authorList>
            <person name="Sayadi A."/>
        </authorList>
    </citation>
    <scope>NUCLEOTIDE SEQUENCE</scope>
</reference>
<evidence type="ECO:0000256" key="5">
    <source>
        <dbReference type="ARBA" id="ARBA00004514"/>
    </source>
</evidence>
<dbReference type="GO" id="GO:0005874">
    <property type="term" value="C:microtubule"/>
    <property type="evidence" value="ECO:0007669"/>
    <property type="project" value="UniProtKB-KW"/>
</dbReference>
<keyword evidence="10" id="KW-0677">Repeat</keyword>
<comment type="subcellular location">
    <subcellularLocation>
        <location evidence="4">Cytoplasm</location>
        <location evidence="4">Cytoskeleton</location>
    </subcellularLocation>
    <subcellularLocation>
        <location evidence="5">Cytoplasm</location>
        <location evidence="5">Cytosol</location>
    </subcellularLocation>
    <subcellularLocation>
        <location evidence="3">Mitochondrion</location>
    </subcellularLocation>
    <subcellularLocation>
        <location evidence="2">Nucleus</location>
    </subcellularLocation>
</comment>
<evidence type="ECO:0000313" key="23">
    <source>
        <dbReference type="Proteomes" id="UP001152888"/>
    </source>
</evidence>
<dbReference type="PROSITE" id="PS50059">
    <property type="entry name" value="FKBP_PPIASE"/>
    <property type="match status" value="2"/>
</dbReference>
<proteinExistence type="predicted"/>
<evidence type="ECO:0000256" key="7">
    <source>
        <dbReference type="ARBA" id="ARBA00022490"/>
    </source>
</evidence>
<dbReference type="PANTHER" id="PTHR46512:SF9">
    <property type="entry name" value="PEPTIDYLPROLYL ISOMERASE"/>
    <property type="match status" value="1"/>
</dbReference>
<accession>A0A9P0M7V9</accession>
<dbReference type="GO" id="GO:0003755">
    <property type="term" value="F:peptidyl-prolyl cis-trans isomerase activity"/>
    <property type="evidence" value="ECO:0007669"/>
    <property type="project" value="UniProtKB-KW"/>
</dbReference>
<gene>
    <name evidence="22" type="ORF">ACAOBT_LOCUS29546</name>
</gene>
<sequence length="454" mass="50387">MAEPVDISPNKDGGVLKEILKEGSGEAVPPHGSKVTVHYTGTLVDGTKFDSSRDRGTPFQFDLGRGSVIKAWDIGVTTMKKGERAMLTCAPEYAYGEAGSPPTIPPNSTLKFDVEVLDWEGEDLSPKKDKGIERLQVKAGEGHSTPNEGATVEIHLTGKHEGKVFEDKKITFVIGEGSEANIIPGIEIAVEKFKKGEISTLTIQPQYAYGDKGCPELGIPPNATLEYTVEMKNFEKIKDSWALDDEERIEQCKLFKEKGTNYFKAGKFQLALKLYKRIVSYLEHSSEKDVDNDRKAVLLAAHLNIALCCLKLKDNFEAKSAAEAALKLDPNNEKALFRRGQALLGVGEAEDASKHFSRCLEIDPNNTAAKAQLAVCTKTLKEQLQKEKQVYANMFDKFAKMDTYLEESEKRKLPNVMSSVGEWGQEDREREPSEFEKENPDILLLNGTGEFKDM</sequence>
<keyword evidence="16 18" id="KW-0413">Isomerase</keyword>
<comment type="caution">
    <text evidence="22">The sequence shown here is derived from an EMBL/GenBank/DDBJ whole genome shotgun (WGS) entry which is preliminary data.</text>
</comment>
<evidence type="ECO:0000256" key="1">
    <source>
        <dbReference type="ARBA" id="ARBA00000971"/>
    </source>
</evidence>
<dbReference type="InterPro" id="IPR046357">
    <property type="entry name" value="PPIase_dom_sf"/>
</dbReference>
<dbReference type="GO" id="GO:0005829">
    <property type="term" value="C:cytosol"/>
    <property type="evidence" value="ECO:0007669"/>
    <property type="project" value="UniProtKB-SubCell"/>
</dbReference>
<dbReference type="InterPro" id="IPR050754">
    <property type="entry name" value="FKBP4/5/8-like"/>
</dbReference>
<dbReference type="Pfam" id="PF13181">
    <property type="entry name" value="TPR_8"/>
    <property type="match status" value="1"/>
</dbReference>
<dbReference type="FunFam" id="3.10.50.40:FF:000025">
    <property type="entry name" value="Peptidylprolyl isomerase"/>
    <property type="match status" value="1"/>
</dbReference>
<dbReference type="Pfam" id="PF07719">
    <property type="entry name" value="TPR_2"/>
    <property type="match status" value="1"/>
</dbReference>
<evidence type="ECO:0000256" key="14">
    <source>
        <dbReference type="ARBA" id="ARBA00023128"/>
    </source>
</evidence>
<keyword evidence="23" id="KW-1185">Reference proteome</keyword>
<feature type="compositionally biased region" description="Basic and acidic residues" evidence="20">
    <location>
        <begin position="425"/>
        <end position="440"/>
    </location>
</feature>
<feature type="domain" description="PPIase FKBP-type" evidence="21">
    <location>
        <begin position="149"/>
        <end position="235"/>
    </location>
</feature>
<feature type="repeat" description="TPR" evidence="19">
    <location>
        <begin position="333"/>
        <end position="366"/>
    </location>
</feature>
<keyword evidence="7" id="KW-0963">Cytoplasm</keyword>
<evidence type="ECO:0000256" key="2">
    <source>
        <dbReference type="ARBA" id="ARBA00004123"/>
    </source>
</evidence>
<dbReference type="AlphaFoldDB" id="A0A9P0M7V9"/>
<keyword evidence="15" id="KW-0206">Cytoskeleton</keyword>
<keyword evidence="17" id="KW-0539">Nucleus</keyword>
<protein>
    <recommendedName>
        <fullName evidence="18">peptidylprolyl isomerase</fullName>
        <ecNumber evidence="18">5.2.1.8</ecNumber>
    </recommendedName>
</protein>
<feature type="domain" description="PPIase FKBP-type" evidence="21">
    <location>
        <begin position="32"/>
        <end position="120"/>
    </location>
</feature>
<organism evidence="22 23">
    <name type="scientific">Acanthoscelides obtectus</name>
    <name type="common">Bean weevil</name>
    <name type="synonym">Bruchus obtectus</name>
    <dbReference type="NCBI Taxonomy" id="200917"/>
    <lineage>
        <taxon>Eukaryota</taxon>
        <taxon>Metazoa</taxon>
        <taxon>Ecdysozoa</taxon>
        <taxon>Arthropoda</taxon>
        <taxon>Hexapoda</taxon>
        <taxon>Insecta</taxon>
        <taxon>Pterygota</taxon>
        <taxon>Neoptera</taxon>
        <taxon>Endopterygota</taxon>
        <taxon>Coleoptera</taxon>
        <taxon>Polyphaga</taxon>
        <taxon>Cucujiformia</taxon>
        <taxon>Chrysomeloidea</taxon>
        <taxon>Chrysomelidae</taxon>
        <taxon>Bruchinae</taxon>
        <taxon>Bruchini</taxon>
        <taxon>Acanthoscelides</taxon>
    </lineage>
</organism>
<evidence type="ECO:0000256" key="12">
    <source>
        <dbReference type="ARBA" id="ARBA00022990"/>
    </source>
</evidence>
<dbReference type="InterPro" id="IPR019734">
    <property type="entry name" value="TPR_rpt"/>
</dbReference>
<evidence type="ECO:0000256" key="15">
    <source>
        <dbReference type="ARBA" id="ARBA00023212"/>
    </source>
</evidence>
<keyword evidence="13 18" id="KW-0697">Rotamase</keyword>
<dbReference type="InterPro" id="IPR011990">
    <property type="entry name" value="TPR-like_helical_dom_sf"/>
</dbReference>
<dbReference type="SMART" id="SM00028">
    <property type="entry name" value="TPR"/>
    <property type="match status" value="3"/>
</dbReference>
<evidence type="ECO:0000256" key="3">
    <source>
        <dbReference type="ARBA" id="ARBA00004173"/>
    </source>
</evidence>
<evidence type="ECO:0000256" key="16">
    <source>
        <dbReference type="ARBA" id="ARBA00023235"/>
    </source>
</evidence>
<keyword evidence="14" id="KW-0496">Mitochondrion</keyword>
<evidence type="ECO:0000256" key="19">
    <source>
        <dbReference type="PROSITE-ProRule" id="PRU00339"/>
    </source>
</evidence>
<evidence type="ECO:0000256" key="17">
    <source>
        <dbReference type="ARBA" id="ARBA00023242"/>
    </source>
</evidence>
<feature type="region of interest" description="Disordered" evidence="20">
    <location>
        <begin position="416"/>
        <end position="454"/>
    </location>
</feature>
<dbReference type="EC" id="5.2.1.8" evidence="18"/>
<dbReference type="Pfam" id="PF00254">
    <property type="entry name" value="FKBP_C"/>
    <property type="match status" value="2"/>
</dbReference>
<evidence type="ECO:0000256" key="13">
    <source>
        <dbReference type="ARBA" id="ARBA00023110"/>
    </source>
</evidence>
<comment type="catalytic activity">
    <reaction evidence="1 18">
        <text>[protein]-peptidylproline (omega=180) = [protein]-peptidylproline (omega=0)</text>
        <dbReference type="Rhea" id="RHEA:16237"/>
        <dbReference type="Rhea" id="RHEA-COMP:10747"/>
        <dbReference type="Rhea" id="RHEA-COMP:10748"/>
        <dbReference type="ChEBI" id="CHEBI:83833"/>
        <dbReference type="ChEBI" id="CHEBI:83834"/>
        <dbReference type="EC" id="5.2.1.8"/>
    </reaction>
</comment>
<keyword evidence="8" id="KW-0597">Phosphoprotein</keyword>
<keyword evidence="9" id="KW-0493">Microtubule</keyword>
<dbReference type="GO" id="GO:0005634">
    <property type="term" value="C:nucleus"/>
    <property type="evidence" value="ECO:0007669"/>
    <property type="project" value="UniProtKB-SubCell"/>
</dbReference>
<dbReference type="FunFam" id="1.25.40.10:FF:000008">
    <property type="entry name" value="Peptidylprolyl isomerase"/>
    <property type="match status" value="1"/>
</dbReference>
<evidence type="ECO:0000256" key="10">
    <source>
        <dbReference type="ARBA" id="ARBA00022737"/>
    </source>
</evidence>
<keyword evidence="12" id="KW-0007">Acetylation</keyword>
<dbReference type="Proteomes" id="UP001152888">
    <property type="component" value="Unassembled WGS sequence"/>
</dbReference>
<keyword evidence="6" id="KW-0488">Methylation</keyword>
<dbReference type="InterPro" id="IPR001179">
    <property type="entry name" value="PPIase_FKBP_dom"/>
</dbReference>
<dbReference type="Gene3D" id="3.10.50.40">
    <property type="match status" value="2"/>
</dbReference>
<dbReference type="PANTHER" id="PTHR46512">
    <property type="entry name" value="PEPTIDYLPROLYL ISOMERASE"/>
    <property type="match status" value="1"/>
</dbReference>
<name>A0A9P0M7V9_ACAOB</name>